<dbReference type="Pfam" id="PF00346">
    <property type="entry name" value="Complex1_49kDa"/>
    <property type="match status" value="1"/>
</dbReference>
<feature type="non-terminal residue" evidence="2">
    <location>
        <position position="69"/>
    </location>
</feature>
<dbReference type="InterPro" id="IPR029014">
    <property type="entry name" value="NiFe-Hase_large"/>
</dbReference>
<dbReference type="AlphaFoldDB" id="T1CA74"/>
<gene>
    <name evidence="2" type="ORF">B1A_09174</name>
</gene>
<evidence type="ECO:0000259" key="1">
    <source>
        <dbReference type="Pfam" id="PF00346"/>
    </source>
</evidence>
<protein>
    <recommendedName>
        <fullName evidence="1">NADH-quinone oxidoreductase subunit D domain-containing protein</fullName>
    </recommendedName>
</protein>
<dbReference type="GO" id="GO:0016651">
    <property type="term" value="F:oxidoreductase activity, acting on NAD(P)H"/>
    <property type="evidence" value="ECO:0007669"/>
    <property type="project" value="InterPro"/>
</dbReference>
<reference evidence="2" key="2">
    <citation type="journal article" date="2014" name="ISME J.">
        <title>Microbial stratification in low pH oxic and suboxic macroscopic growths along an acid mine drainage.</title>
        <authorList>
            <person name="Mendez-Garcia C."/>
            <person name="Mesa V."/>
            <person name="Sprenger R.R."/>
            <person name="Richter M."/>
            <person name="Diez M.S."/>
            <person name="Solano J."/>
            <person name="Bargiela R."/>
            <person name="Golyshina O.V."/>
            <person name="Manteca A."/>
            <person name="Ramos J.L."/>
            <person name="Gallego J.R."/>
            <person name="Llorente I."/>
            <person name="Martins Dos Santos V.A."/>
            <person name="Jensen O.N."/>
            <person name="Pelaez A.I."/>
            <person name="Sanchez J."/>
            <person name="Ferrer M."/>
        </authorList>
    </citation>
    <scope>NUCLEOTIDE SEQUENCE</scope>
</reference>
<feature type="domain" description="NADH-quinone oxidoreductase subunit D" evidence="1">
    <location>
        <begin position="2"/>
        <end position="69"/>
    </location>
</feature>
<organism evidence="2">
    <name type="scientific">mine drainage metagenome</name>
    <dbReference type="NCBI Taxonomy" id="410659"/>
    <lineage>
        <taxon>unclassified sequences</taxon>
        <taxon>metagenomes</taxon>
        <taxon>ecological metagenomes</taxon>
    </lineage>
</organism>
<dbReference type="InterPro" id="IPR001135">
    <property type="entry name" value="NADH_Q_OxRdtase_suD"/>
</dbReference>
<reference evidence="2" key="1">
    <citation type="submission" date="2013-08" db="EMBL/GenBank/DDBJ databases">
        <authorList>
            <person name="Mendez C."/>
            <person name="Richter M."/>
            <person name="Ferrer M."/>
            <person name="Sanchez J."/>
        </authorList>
    </citation>
    <scope>NUCLEOTIDE SEQUENCE</scope>
</reference>
<proteinExistence type="predicted"/>
<comment type="caution">
    <text evidence="2">The sequence shown here is derived from an EMBL/GenBank/DDBJ whole genome shotgun (WGS) entry which is preliminary data.</text>
</comment>
<dbReference type="GO" id="GO:0048038">
    <property type="term" value="F:quinone binding"/>
    <property type="evidence" value="ECO:0007669"/>
    <property type="project" value="InterPro"/>
</dbReference>
<evidence type="ECO:0000313" key="2">
    <source>
        <dbReference type="EMBL" id="EQD63355.1"/>
    </source>
</evidence>
<accession>T1CA74</accession>
<dbReference type="GO" id="GO:0051287">
    <property type="term" value="F:NAD binding"/>
    <property type="evidence" value="ECO:0007669"/>
    <property type="project" value="InterPro"/>
</dbReference>
<name>T1CA74_9ZZZZ</name>
<dbReference type="EMBL" id="AUZX01006533">
    <property type="protein sequence ID" value="EQD63355.1"/>
    <property type="molecule type" value="Genomic_DNA"/>
</dbReference>
<sequence>MVVPGGLASDLSAEAARALADVVRAVCAETVELRDIYDEHEGVRDRFTGTGRLEPERAARLGVVGLVGR</sequence>
<dbReference type="SUPFAM" id="SSF56762">
    <property type="entry name" value="HydB/Nqo4-like"/>
    <property type="match status" value="1"/>
</dbReference>
<dbReference type="Gene3D" id="1.10.645.10">
    <property type="entry name" value="Cytochrome-c3 Hydrogenase, chain B"/>
    <property type="match status" value="1"/>
</dbReference>